<gene>
    <name evidence="2" type="ORF">TrST_g5530</name>
</gene>
<evidence type="ECO:0000313" key="3">
    <source>
        <dbReference type="Proteomes" id="UP001165085"/>
    </source>
</evidence>
<feature type="compositionally biased region" description="Basic residues" evidence="1">
    <location>
        <begin position="183"/>
        <end position="196"/>
    </location>
</feature>
<evidence type="ECO:0000313" key="2">
    <source>
        <dbReference type="EMBL" id="GMH90419.1"/>
    </source>
</evidence>
<proteinExistence type="predicted"/>
<dbReference type="AlphaFoldDB" id="A0A9W7BGQ1"/>
<feature type="region of interest" description="Disordered" evidence="1">
    <location>
        <begin position="1"/>
        <end position="41"/>
    </location>
</feature>
<feature type="region of interest" description="Disordered" evidence="1">
    <location>
        <begin position="183"/>
        <end position="221"/>
    </location>
</feature>
<accession>A0A9W7BGQ1</accession>
<reference evidence="3" key="1">
    <citation type="journal article" date="2023" name="Commun. Biol.">
        <title>Genome analysis of Parmales, the sister group of diatoms, reveals the evolutionary specialization of diatoms from phago-mixotrophs to photoautotrophs.</title>
        <authorList>
            <person name="Ban H."/>
            <person name="Sato S."/>
            <person name="Yoshikawa S."/>
            <person name="Yamada K."/>
            <person name="Nakamura Y."/>
            <person name="Ichinomiya M."/>
            <person name="Sato N."/>
            <person name="Blanc-Mathieu R."/>
            <person name="Endo H."/>
            <person name="Kuwata A."/>
            <person name="Ogata H."/>
        </authorList>
    </citation>
    <scope>NUCLEOTIDE SEQUENCE [LARGE SCALE GENOMIC DNA]</scope>
    <source>
        <strain evidence="3">NIES 3701</strain>
    </source>
</reference>
<feature type="compositionally biased region" description="Pro residues" evidence="1">
    <location>
        <begin position="1"/>
        <end position="12"/>
    </location>
</feature>
<comment type="caution">
    <text evidence="2">The sequence shown here is derived from an EMBL/GenBank/DDBJ whole genome shotgun (WGS) entry which is preliminary data.</text>
</comment>
<sequence length="221" mass="23579">MPAPPPAPPLPPGVVLSHFDSEAVPEASHPPAPNETAPTKSHLDELLTLALDLLSASRDALSLDQISTSESYNRMAHAVLVKLGKWVDTAYIIKDEDVDVVDDEEVENEKMKAAASTTENGKAPNDSGSGSGSGSGGKSTDSGSAPLNPDDVVAAVAGSESEEDKEMMEYLKEKKEEFLRMKRAKEAKKGKKRNVKRPITVSSALNMGGGSPRKKNRKDMK</sequence>
<feature type="compositionally biased region" description="Basic residues" evidence="1">
    <location>
        <begin position="212"/>
        <end position="221"/>
    </location>
</feature>
<dbReference type="EMBL" id="BRXY01000372">
    <property type="protein sequence ID" value="GMH90419.1"/>
    <property type="molecule type" value="Genomic_DNA"/>
</dbReference>
<dbReference type="Proteomes" id="UP001165085">
    <property type="component" value="Unassembled WGS sequence"/>
</dbReference>
<keyword evidence="3" id="KW-1185">Reference proteome</keyword>
<evidence type="ECO:0000256" key="1">
    <source>
        <dbReference type="SAM" id="MobiDB-lite"/>
    </source>
</evidence>
<protein>
    <submittedName>
        <fullName evidence="2">Uncharacterized protein</fullName>
    </submittedName>
</protein>
<organism evidence="2 3">
    <name type="scientific">Triparma strigata</name>
    <dbReference type="NCBI Taxonomy" id="1606541"/>
    <lineage>
        <taxon>Eukaryota</taxon>
        <taxon>Sar</taxon>
        <taxon>Stramenopiles</taxon>
        <taxon>Ochrophyta</taxon>
        <taxon>Bolidophyceae</taxon>
        <taxon>Parmales</taxon>
        <taxon>Triparmaceae</taxon>
        <taxon>Triparma</taxon>
    </lineage>
</organism>
<feature type="region of interest" description="Disordered" evidence="1">
    <location>
        <begin position="102"/>
        <end position="168"/>
    </location>
</feature>
<name>A0A9W7BGQ1_9STRA</name>